<protein>
    <recommendedName>
        <fullName evidence="2">SseB protein N-terminal domain-containing protein</fullName>
    </recommendedName>
</protein>
<dbReference type="Pfam" id="PF07179">
    <property type="entry name" value="SseB"/>
    <property type="match status" value="4"/>
</dbReference>
<feature type="compositionally biased region" description="Gly residues" evidence="1">
    <location>
        <begin position="1244"/>
        <end position="1258"/>
    </location>
</feature>
<evidence type="ECO:0000256" key="1">
    <source>
        <dbReference type="SAM" id="MobiDB-lite"/>
    </source>
</evidence>
<feature type="region of interest" description="Disordered" evidence="1">
    <location>
        <begin position="985"/>
        <end position="1261"/>
    </location>
</feature>
<accession>A0A3M2LK91</accession>
<evidence type="ECO:0000313" key="4">
    <source>
        <dbReference type="Proteomes" id="UP000282674"/>
    </source>
</evidence>
<keyword evidence="4" id="KW-1185">Reference proteome</keyword>
<sequence length="1462" mass="149797">MATVADGWQPTSELERRLGDAVRSGDQEGYFRLLAESELVVPVPPDMVDAILANERQPTWPTQDEDDRTFVLVYTSPTAMRACLGPSYRHYVRVRFTVLAETWPDNNWWLAVDVPSHAVRNVSLPIEGRLPSWFLLQLAQGDARPPLAGHHQPDPSAPPGEAPVQDGAHPGPGGPFGEPGHAAPENTVPAPSASEGDVSVAGRSTGGPQQASRPRLDDPRATLPDLSVYTGRDTSGPAGDEGEPPLPPGMADMPPVPEPPRPAQASPASPASPAVAPVVSPLEASPAATSVDPIPVITPRRDADEPWEELQGRHRDLPRTEPRPEFQPANDVERSLLRAASDNDHDLFLQTLADAEVLVPVGPDTDFTLRPGRAAFQWRTRETDGVTFVQVFTSPERLADSAGTGADSIRVAFPLILRYWPAHASALAVNPGSPAGGTILAEQLSGLATWADQRAARRMSEEFEAQNEVEQRLFDAAVRRDTDAFFKVLLGAQVLVPAEPETPWGITPDDPEFPWRPTRVHGRVAIQLFTSLRWMNEAVGSSRFVMPTFLEVVAAWPDTDWTLVLNPGTPVDAAIPGEQVRALSGPAEPSPAPSAPAELPAGPASAEPSAQVNPNGRADALDLAHANGHLPPPEAAPSTAAAPADAGTDANAEAETPASADASAYSNAAGLPDAPEQADASPGTAPSGYPDAPANPDAAWAPGTGTPGNADTTEHTDTTEGTPTVGPTPLAGNANGTGHADVVVDATPADPAGVDAAEPSSAAGYAQANGHGDTPGQADAAGYAEADGRTDAGAAALAEANGHGDIAGPTEANGHVGAAGQADVVGGGDAEAAAEPEGVPAPEAMFEPGNRIDQELYEAALGGDSDAFLRVLLAANVLVPIPQDAPLQVTPTQQEFRWEAALRGSSAVQVFTSLVRLREVLPESRFVYADFRALIAAWPREDWAMLLNPGTRIGASLRGDQVRALSEWAIRVGLVQPVPEAEPDASALTPFAHTPGARQTANAAGTPSGASGEHAVNAGAGVQGVPHAGMPGAAPVGHVPDAPRSPHGEAPGVPDASSTRFGEDARGGVGADTGVGAPTQDAGPAPAAAPGPEAQGAPDAPSSAFETDAHGSITANAPSGVVAPPQGAPHAGPSDAPPSAVQADAHGSIGADAPGPVGALPQAAPQAGLPDTPSNGFGTDAHSANAPGPVGAPPQAAPQAGPSDAPSNGIAANAPSGVVAPAQGAPHTGPSDAASSAVQASAPGGPGAGVPGMPGGARAGRPGEVGAFAGVTAFGAAGERRRVVEDGDLGSEPTIMQKVVPHAHVAWYLEQGYDRVGGFVHQTADVAELQTPGQLYETLGLLYADAPFSVADESVHVIRWPAYCPDLYRVPFGGRTDEEVASWGEAGLVLERPPFTGAGFAPGSAGSIREYKVDSVRLPFGAEMYVLGRDGSERFVAMYDPDRLAWLRPEGATPAGRTEVAR</sequence>
<reference evidence="3 4" key="1">
    <citation type="submission" date="2018-10" db="EMBL/GenBank/DDBJ databases">
        <title>Isolation from soil.</title>
        <authorList>
            <person name="Hu J."/>
        </authorList>
    </citation>
    <scope>NUCLEOTIDE SEQUENCE [LARGE SCALE GENOMIC DNA]</scope>
    <source>
        <strain evidence="3 4">NEAU-Ht49</strain>
    </source>
</reference>
<dbReference type="OrthoDB" id="3295680at2"/>
<feature type="compositionally biased region" description="Low complexity" evidence="1">
    <location>
        <begin position="263"/>
        <end position="288"/>
    </location>
</feature>
<feature type="compositionally biased region" description="Low complexity" evidence="1">
    <location>
        <begin position="1233"/>
        <end position="1243"/>
    </location>
</feature>
<feature type="domain" description="SseB protein N-terminal" evidence="2">
    <location>
        <begin position="478"/>
        <end position="582"/>
    </location>
</feature>
<feature type="region of interest" description="Disordered" evidence="1">
    <location>
        <begin position="144"/>
        <end position="310"/>
    </location>
</feature>
<feature type="compositionally biased region" description="Pro residues" evidence="1">
    <location>
        <begin position="244"/>
        <end position="262"/>
    </location>
</feature>
<feature type="compositionally biased region" description="Low complexity" evidence="1">
    <location>
        <begin position="1197"/>
        <end position="1207"/>
    </location>
</feature>
<feature type="compositionally biased region" description="Low complexity" evidence="1">
    <location>
        <begin position="595"/>
        <end position="610"/>
    </location>
</feature>
<gene>
    <name evidence="3" type="ORF">EBO15_36460</name>
</gene>
<evidence type="ECO:0000259" key="2">
    <source>
        <dbReference type="Pfam" id="PF07179"/>
    </source>
</evidence>
<feature type="domain" description="SseB protein N-terminal" evidence="2">
    <location>
        <begin position="865"/>
        <end position="964"/>
    </location>
</feature>
<dbReference type="EMBL" id="RFFG01000113">
    <property type="protein sequence ID" value="RMI37220.1"/>
    <property type="molecule type" value="Genomic_DNA"/>
</dbReference>
<feature type="compositionally biased region" description="Low complexity" evidence="1">
    <location>
        <begin position="816"/>
        <end position="843"/>
    </location>
</feature>
<feature type="compositionally biased region" description="Low complexity" evidence="1">
    <location>
        <begin position="719"/>
        <end position="728"/>
    </location>
</feature>
<organism evidence="3 4">
    <name type="scientific">Actinomadura harenae</name>
    <dbReference type="NCBI Taxonomy" id="2483351"/>
    <lineage>
        <taxon>Bacteria</taxon>
        <taxon>Bacillati</taxon>
        <taxon>Actinomycetota</taxon>
        <taxon>Actinomycetes</taxon>
        <taxon>Streptosporangiales</taxon>
        <taxon>Thermomonosporaceae</taxon>
        <taxon>Actinomadura</taxon>
    </lineage>
</organism>
<proteinExistence type="predicted"/>
<feature type="domain" description="SseB protein N-terminal" evidence="2">
    <location>
        <begin position="337"/>
        <end position="444"/>
    </location>
</feature>
<feature type="compositionally biased region" description="Low complexity" evidence="1">
    <location>
        <begin position="636"/>
        <end position="669"/>
    </location>
</feature>
<feature type="domain" description="SseB protein N-terminal" evidence="2">
    <location>
        <begin position="25"/>
        <end position="114"/>
    </location>
</feature>
<feature type="compositionally biased region" description="Low complexity" evidence="1">
    <location>
        <begin position="1153"/>
        <end position="1170"/>
    </location>
</feature>
<feature type="compositionally biased region" description="Polar residues" evidence="1">
    <location>
        <begin position="997"/>
        <end position="1009"/>
    </location>
</feature>
<feature type="compositionally biased region" description="Low complexity" evidence="1">
    <location>
        <begin position="1076"/>
        <end position="1101"/>
    </location>
</feature>
<feature type="compositionally biased region" description="Low complexity" evidence="1">
    <location>
        <begin position="690"/>
        <end position="702"/>
    </location>
</feature>
<comment type="caution">
    <text evidence="3">The sequence shown here is derived from an EMBL/GenBank/DDBJ whole genome shotgun (WGS) entry which is preliminary data.</text>
</comment>
<dbReference type="InterPro" id="IPR009839">
    <property type="entry name" value="SseB_N"/>
</dbReference>
<feature type="compositionally biased region" description="Basic and acidic residues" evidence="1">
    <location>
        <begin position="299"/>
        <end position="310"/>
    </location>
</feature>
<dbReference type="RefSeq" id="WP_122199030.1">
    <property type="nucleotide sequence ID" value="NZ_JBHSKC010000020.1"/>
</dbReference>
<feature type="region of interest" description="Disordered" evidence="1">
    <location>
        <begin position="582"/>
        <end position="781"/>
    </location>
</feature>
<name>A0A3M2LK91_9ACTN</name>
<feature type="region of interest" description="Disordered" evidence="1">
    <location>
        <begin position="802"/>
        <end position="843"/>
    </location>
</feature>
<evidence type="ECO:0000313" key="3">
    <source>
        <dbReference type="EMBL" id="RMI37220.1"/>
    </source>
</evidence>
<dbReference type="Proteomes" id="UP000282674">
    <property type="component" value="Unassembled WGS sequence"/>
</dbReference>